<feature type="compositionally biased region" description="Polar residues" evidence="1">
    <location>
        <begin position="434"/>
        <end position="445"/>
    </location>
</feature>
<dbReference type="OrthoDB" id="8984746at2759"/>
<evidence type="ECO:0000313" key="2">
    <source>
        <dbReference type="Proteomes" id="UP000515129"/>
    </source>
</evidence>
<feature type="region of interest" description="Disordered" evidence="1">
    <location>
        <begin position="215"/>
        <end position="234"/>
    </location>
</feature>
<keyword evidence="2" id="KW-1185">Reference proteome</keyword>
<reference evidence="3" key="1">
    <citation type="submission" date="2025-08" db="UniProtKB">
        <authorList>
            <consortium name="RefSeq"/>
        </authorList>
    </citation>
    <scope>IDENTIFICATION</scope>
    <source>
        <strain evidence="3">Wakin</strain>
        <tissue evidence="3">Muscle</tissue>
    </source>
</reference>
<feature type="compositionally biased region" description="Polar residues" evidence="1">
    <location>
        <begin position="471"/>
        <end position="486"/>
    </location>
</feature>
<dbReference type="GeneID" id="113112158"/>
<feature type="compositionally biased region" description="Pro residues" evidence="1">
    <location>
        <begin position="551"/>
        <end position="565"/>
    </location>
</feature>
<name>A0A6P6QJM4_CARAU</name>
<dbReference type="Proteomes" id="UP000515129">
    <property type="component" value="Chromosome 12"/>
</dbReference>
<organism evidence="2 3">
    <name type="scientific">Carassius auratus</name>
    <name type="common">Goldfish</name>
    <dbReference type="NCBI Taxonomy" id="7957"/>
    <lineage>
        <taxon>Eukaryota</taxon>
        <taxon>Metazoa</taxon>
        <taxon>Chordata</taxon>
        <taxon>Craniata</taxon>
        <taxon>Vertebrata</taxon>
        <taxon>Euteleostomi</taxon>
        <taxon>Actinopterygii</taxon>
        <taxon>Neopterygii</taxon>
        <taxon>Teleostei</taxon>
        <taxon>Ostariophysi</taxon>
        <taxon>Cypriniformes</taxon>
        <taxon>Cyprinidae</taxon>
        <taxon>Cyprininae</taxon>
        <taxon>Carassius</taxon>
    </lineage>
</organism>
<feature type="compositionally biased region" description="Pro residues" evidence="1">
    <location>
        <begin position="369"/>
        <end position="381"/>
    </location>
</feature>
<feature type="compositionally biased region" description="Low complexity" evidence="1">
    <location>
        <begin position="272"/>
        <end position="282"/>
    </location>
</feature>
<feature type="region of interest" description="Disordered" evidence="1">
    <location>
        <begin position="258"/>
        <end position="565"/>
    </location>
</feature>
<sequence>MSIKILPPANAQERLARQQGLGALRQQGQEVRAFAQFFWTMSRGLEYQDAALKDVFNLCLDDPLPQWEMEQLRILDFWNFSNYLHHRKDWQILTPPESPYSDHPTLTPSSQVPDHLLTPTEKRRVRRRAAKAAASVMEASVLVPASELAESLTVTSESTKCSEAVKLKEVVREVPLLAPVPVPVKPILVHSKSVKSSPENSVSMSVHVSQDVGDVNAYRPGRRKGRRARAKRTRDLSLEIPPAVSLGDLKWPAASVMTMESSGEQPAPELTPVSAPAPVSSPQRTPILVAPAGNSTALEGGQEPTPDEGGQEPTPESVPVAPEGSSAAPEGGQEPTPESVPVAPEGSSADPEGSQESTHESVPVAPEGSPEPSPEPIPATPGGPQESVPESIPAALEGSSSTRQATQRSVSDPIPAAPGGSLSASESLPVAQEGFSTVPTNNPQSPLEPGPENPNLFEAIPESLASHVLPTKNTRQSNLNTQSSWQPLPVRGVPVGRGATSHDPTFAESDRPGFPKPAAPWPNHSPGTFSTPPSPPPVFPDRPGFPRFSSHPPPQSVPSWPPTMPVPPFSPPPRVDAWRRPLEGGYCQDPALTVLSVLSLFNVSLFILCLSTWLCLLCLPRAPLVPPPCFPWSRPLV</sequence>
<feature type="compositionally biased region" description="Low complexity" evidence="1">
    <location>
        <begin position="541"/>
        <end position="550"/>
    </location>
</feature>
<proteinExistence type="predicted"/>
<dbReference type="KEGG" id="caua:113112158"/>
<gene>
    <name evidence="3" type="primary">LOC113112158</name>
</gene>
<dbReference type="RefSeq" id="XP_026133396.1">
    <property type="nucleotide sequence ID" value="XM_026277611.1"/>
</dbReference>
<evidence type="ECO:0000313" key="3">
    <source>
        <dbReference type="RefSeq" id="XP_026133396.1"/>
    </source>
</evidence>
<accession>A0A6P6QJM4</accession>
<feature type="compositionally biased region" description="Basic residues" evidence="1">
    <location>
        <begin position="220"/>
        <end position="232"/>
    </location>
</feature>
<feature type="compositionally biased region" description="Polar residues" evidence="1">
    <location>
        <begin position="398"/>
        <end position="410"/>
    </location>
</feature>
<protein>
    <submittedName>
        <fullName evidence="3">Proline-rich protein 36-like</fullName>
    </submittedName>
</protein>
<dbReference type="AlphaFoldDB" id="A0A6P6QJM4"/>
<evidence type="ECO:0000256" key="1">
    <source>
        <dbReference type="SAM" id="MobiDB-lite"/>
    </source>
</evidence>